<dbReference type="Pfam" id="PF03819">
    <property type="entry name" value="MazG"/>
    <property type="match status" value="2"/>
</dbReference>
<dbReference type="NCBIfam" id="NF007113">
    <property type="entry name" value="PRK09562.1"/>
    <property type="match status" value="1"/>
</dbReference>
<feature type="domain" description="NTP pyrophosphohydrolase MazG-like" evidence="1">
    <location>
        <begin position="170"/>
        <end position="223"/>
    </location>
</feature>
<evidence type="ECO:0000313" key="2">
    <source>
        <dbReference type="EMBL" id="VVM05332.1"/>
    </source>
</evidence>
<dbReference type="GO" id="GO:0046076">
    <property type="term" value="P:dTTP catabolic process"/>
    <property type="evidence" value="ECO:0007669"/>
    <property type="project" value="TreeGrafter"/>
</dbReference>
<feature type="domain" description="NTP pyrophosphohydrolase MazG-like" evidence="1">
    <location>
        <begin position="32"/>
        <end position="105"/>
    </location>
</feature>
<dbReference type="InterPro" id="IPR004518">
    <property type="entry name" value="MazG-like_dom"/>
</dbReference>
<dbReference type="InterPro" id="IPR048015">
    <property type="entry name" value="NTP-PPase_MazG-like_N"/>
</dbReference>
<dbReference type="SUPFAM" id="SSF101386">
    <property type="entry name" value="all-alpha NTP pyrophosphatases"/>
    <property type="match status" value="2"/>
</dbReference>
<dbReference type="RefSeq" id="WP_142659477.1">
    <property type="nucleotide sequence ID" value="NZ_CABFVA020000021.1"/>
</dbReference>
<dbReference type="GO" id="GO:0046061">
    <property type="term" value="P:dATP catabolic process"/>
    <property type="evidence" value="ECO:0007669"/>
    <property type="project" value="TreeGrafter"/>
</dbReference>
<proteinExistence type="predicted"/>
<dbReference type="Gene3D" id="1.10.287.1080">
    <property type="entry name" value="MazG-like"/>
    <property type="match status" value="2"/>
</dbReference>
<dbReference type="EC" id="3.6.1.9" evidence="2"/>
<evidence type="ECO:0000259" key="1">
    <source>
        <dbReference type="Pfam" id="PF03819"/>
    </source>
</evidence>
<dbReference type="InterPro" id="IPR011551">
    <property type="entry name" value="NTP_PyrPHydrolase_MazG"/>
</dbReference>
<dbReference type="CDD" id="cd11528">
    <property type="entry name" value="NTP-PPase_MazG_Nterm"/>
    <property type="match status" value="1"/>
</dbReference>
<dbReference type="PANTHER" id="PTHR30522:SF0">
    <property type="entry name" value="NUCLEOSIDE TRIPHOSPHATE PYROPHOSPHOHYDROLASE"/>
    <property type="match status" value="1"/>
</dbReference>
<dbReference type="CDD" id="cd11529">
    <property type="entry name" value="NTP-PPase_MazG_Cterm"/>
    <property type="match status" value="1"/>
</dbReference>
<dbReference type="GO" id="GO:0006203">
    <property type="term" value="P:dGTP catabolic process"/>
    <property type="evidence" value="ECO:0007669"/>
    <property type="project" value="TreeGrafter"/>
</dbReference>
<name>A0A5E6M7J4_9BACT</name>
<organism evidence="2 3">
    <name type="scientific">Methylacidimicrobium tartarophylax</name>
    <dbReference type="NCBI Taxonomy" id="1041768"/>
    <lineage>
        <taxon>Bacteria</taxon>
        <taxon>Pseudomonadati</taxon>
        <taxon>Verrucomicrobiota</taxon>
        <taxon>Methylacidimicrobium</taxon>
    </lineage>
</organism>
<gene>
    <name evidence="2" type="primary">mazG</name>
    <name evidence="2" type="ORF">MAMT_00592</name>
</gene>
<dbReference type="GO" id="GO:0046047">
    <property type="term" value="P:TTP catabolic process"/>
    <property type="evidence" value="ECO:0007669"/>
    <property type="project" value="TreeGrafter"/>
</dbReference>
<dbReference type="EMBL" id="CABFVA020000021">
    <property type="protein sequence ID" value="VVM05332.1"/>
    <property type="molecule type" value="Genomic_DNA"/>
</dbReference>
<accession>A0A5E6M7J4</accession>
<dbReference type="GO" id="GO:0006950">
    <property type="term" value="P:response to stress"/>
    <property type="evidence" value="ECO:0007669"/>
    <property type="project" value="UniProtKB-ARBA"/>
</dbReference>
<sequence>MNASSSDPVIDRLNAILARLRAPDGCPWDREQTHQTIKGQLLEECYEVLEAIDRNSTQDLKEELGDLLLHVLFHSQIAREQGNFSFTEVAEGLSEKLIRRHPHVFGEASAKNAEEVTVHWERSKREEKPERKSLFDGIPRELPALLRAQKYQSKAAKLGLDWKSWDGPKAKIAEELVEVKEAVAQGDPKRIEEEMGDLLFAVVNLARHLRINAECALSGAAARFRSRVQFIEEELRTRPPGNPPELAELELLWERSKALAQERGTPPDVS</sequence>
<keyword evidence="2" id="KW-0378">Hydrolase</keyword>
<dbReference type="AlphaFoldDB" id="A0A5E6M7J4"/>
<keyword evidence="3" id="KW-1185">Reference proteome</keyword>
<dbReference type="FunFam" id="1.10.287.1080:FF:000001">
    <property type="entry name" value="Nucleoside triphosphate pyrophosphohydrolase"/>
    <property type="match status" value="1"/>
</dbReference>
<dbReference type="Proteomes" id="UP000334923">
    <property type="component" value="Unassembled WGS sequence"/>
</dbReference>
<dbReference type="GO" id="GO:0046052">
    <property type="term" value="P:UTP catabolic process"/>
    <property type="evidence" value="ECO:0007669"/>
    <property type="project" value="TreeGrafter"/>
</dbReference>
<dbReference type="GO" id="GO:0047429">
    <property type="term" value="F:nucleoside triphosphate diphosphatase activity"/>
    <property type="evidence" value="ECO:0007669"/>
    <property type="project" value="UniProtKB-EC"/>
</dbReference>
<evidence type="ECO:0000313" key="3">
    <source>
        <dbReference type="Proteomes" id="UP000334923"/>
    </source>
</evidence>
<protein>
    <submittedName>
        <fullName evidence="2">Nucleoside triphosphate diphosphatase</fullName>
        <ecNumber evidence="2">3.6.1.9</ecNumber>
    </submittedName>
</protein>
<dbReference type="InterPro" id="IPR048011">
    <property type="entry name" value="NTP-PPase_MazG-like_C"/>
</dbReference>
<dbReference type="PANTHER" id="PTHR30522">
    <property type="entry name" value="NUCLEOSIDE TRIPHOSPHATE PYROPHOSPHOHYDROLASE"/>
    <property type="match status" value="1"/>
</dbReference>
<dbReference type="NCBIfam" id="TIGR00444">
    <property type="entry name" value="mazG"/>
    <property type="match status" value="1"/>
</dbReference>
<dbReference type="OrthoDB" id="9808939at2"/>
<reference evidence="2 3" key="1">
    <citation type="submission" date="2019-09" db="EMBL/GenBank/DDBJ databases">
        <authorList>
            <person name="Cremers G."/>
        </authorList>
    </citation>
    <scope>NUCLEOTIDE SEQUENCE [LARGE SCALE GENOMIC DNA]</scope>
    <source>
        <strain evidence="2">4A</strain>
    </source>
</reference>
<dbReference type="GO" id="GO:0046081">
    <property type="term" value="P:dUTP catabolic process"/>
    <property type="evidence" value="ECO:0007669"/>
    <property type="project" value="TreeGrafter"/>
</dbReference>